<keyword evidence="1" id="KW-1133">Transmembrane helix</keyword>
<dbReference type="Proteomes" id="UP001500782">
    <property type="component" value="Unassembled WGS sequence"/>
</dbReference>
<sequence>MKRCEKGFSLVESIISLSLWLLCMFIVVSLLFVFNNKTKMEKEIDAYYVLKRSIMKLHSLEPQHFIEQTDTHTYSIYVSSKEVCVDQEDIEPICLTLIQR</sequence>
<keyword evidence="1" id="KW-0812">Transmembrane</keyword>
<accession>A0ABN0WSW3</accession>
<evidence type="ECO:0000256" key="1">
    <source>
        <dbReference type="SAM" id="Phobius"/>
    </source>
</evidence>
<keyword evidence="1" id="KW-0472">Membrane</keyword>
<name>A0ABN0WSW3_9BACI</name>
<organism evidence="2 3">
    <name type="scientific">Bacillus carboniphilus</name>
    <dbReference type="NCBI Taxonomy" id="86663"/>
    <lineage>
        <taxon>Bacteria</taxon>
        <taxon>Bacillati</taxon>
        <taxon>Bacillota</taxon>
        <taxon>Bacilli</taxon>
        <taxon>Bacillales</taxon>
        <taxon>Bacillaceae</taxon>
        <taxon>Bacillus</taxon>
    </lineage>
</organism>
<evidence type="ECO:0000313" key="3">
    <source>
        <dbReference type="Proteomes" id="UP001500782"/>
    </source>
</evidence>
<evidence type="ECO:0000313" key="2">
    <source>
        <dbReference type="EMBL" id="GAA0345836.1"/>
    </source>
</evidence>
<dbReference type="EMBL" id="BAAADJ010000064">
    <property type="protein sequence ID" value="GAA0345836.1"/>
    <property type="molecule type" value="Genomic_DNA"/>
</dbReference>
<comment type="caution">
    <text evidence="2">The sequence shown here is derived from an EMBL/GenBank/DDBJ whole genome shotgun (WGS) entry which is preliminary data.</text>
</comment>
<protein>
    <recommendedName>
        <fullName evidence="4">Type II secretion system protein</fullName>
    </recommendedName>
</protein>
<reference evidence="2 3" key="1">
    <citation type="journal article" date="2019" name="Int. J. Syst. Evol. Microbiol.">
        <title>The Global Catalogue of Microorganisms (GCM) 10K type strain sequencing project: providing services to taxonomists for standard genome sequencing and annotation.</title>
        <authorList>
            <consortium name="The Broad Institute Genomics Platform"/>
            <consortium name="The Broad Institute Genome Sequencing Center for Infectious Disease"/>
            <person name="Wu L."/>
            <person name="Ma J."/>
        </authorList>
    </citation>
    <scope>NUCLEOTIDE SEQUENCE [LARGE SCALE GENOMIC DNA]</scope>
    <source>
        <strain evidence="2 3">JCM 9731</strain>
    </source>
</reference>
<gene>
    <name evidence="2" type="ORF">GCM10008967_40320</name>
</gene>
<evidence type="ECO:0008006" key="4">
    <source>
        <dbReference type="Google" id="ProtNLM"/>
    </source>
</evidence>
<feature type="transmembrane region" description="Helical" evidence="1">
    <location>
        <begin position="14"/>
        <end position="34"/>
    </location>
</feature>
<keyword evidence="3" id="KW-1185">Reference proteome</keyword>
<proteinExistence type="predicted"/>